<accession>A0A329R254</accession>
<keyword evidence="2" id="KW-1185">Reference proteome</keyword>
<proteinExistence type="predicted"/>
<protein>
    <submittedName>
        <fullName evidence="1">Uncharacterized protein</fullName>
    </submittedName>
</protein>
<reference evidence="1 2" key="1">
    <citation type="submission" date="2018-06" db="EMBL/GenBank/DDBJ databases">
        <title>Phytoactinopolyspora halophila sp. nov., a novel halophilic actinomycete isolated from a saline soil in China.</title>
        <authorList>
            <person name="Tang S.-K."/>
        </authorList>
    </citation>
    <scope>NUCLEOTIDE SEQUENCE [LARGE SCALE GENOMIC DNA]</scope>
    <source>
        <strain evidence="1 2">YIM 96934</strain>
    </source>
</reference>
<organism evidence="1 2">
    <name type="scientific">Phytoactinopolyspora halophila</name>
    <dbReference type="NCBI Taxonomy" id="1981511"/>
    <lineage>
        <taxon>Bacteria</taxon>
        <taxon>Bacillati</taxon>
        <taxon>Actinomycetota</taxon>
        <taxon>Actinomycetes</taxon>
        <taxon>Jiangellales</taxon>
        <taxon>Jiangellaceae</taxon>
        <taxon>Phytoactinopolyspora</taxon>
    </lineage>
</organism>
<gene>
    <name evidence="1" type="ORF">DPM12_00605</name>
</gene>
<comment type="caution">
    <text evidence="1">The sequence shown here is derived from an EMBL/GenBank/DDBJ whole genome shotgun (WGS) entry which is preliminary data.</text>
</comment>
<dbReference type="OrthoDB" id="3789092at2"/>
<dbReference type="EMBL" id="QMIG01000001">
    <property type="protein sequence ID" value="RAW18621.1"/>
    <property type="molecule type" value="Genomic_DNA"/>
</dbReference>
<dbReference type="Proteomes" id="UP000250462">
    <property type="component" value="Unassembled WGS sequence"/>
</dbReference>
<evidence type="ECO:0000313" key="2">
    <source>
        <dbReference type="Proteomes" id="UP000250462"/>
    </source>
</evidence>
<evidence type="ECO:0000313" key="1">
    <source>
        <dbReference type="EMBL" id="RAW18621.1"/>
    </source>
</evidence>
<name>A0A329R254_9ACTN</name>
<dbReference type="AlphaFoldDB" id="A0A329R254"/>
<dbReference type="RefSeq" id="WP_112256216.1">
    <property type="nucleotide sequence ID" value="NZ_QMIG01000001.1"/>
</dbReference>
<sequence length="297" mass="31068">MRDITGYFSSAVLVLVLAACDDDPAVSADDCAGPPEVTVTEPGAEPHEIMEHSPTAGDTATLDMRTTTEISAEVDGDRVPASPVPPMLLGMELTVDEVGDDEIAMSFVYDYGETPGGDPAVQRVLDSLVGVSGSVTTTRSGAFVDGGIDEGDLDPAMSEMVDQLEQQLAQLTIPLPAEPVGVGAAWEAASSVEIDGVTTCNFTTYRLAEFDGDDYELEVGIDQQIVPATVQEGSASVEIIEGEGHGTGRNGGSLSLPIAVSGTSEATTRMRMNVEQGGTEQEQELTVDVELEISPRE</sequence>
<dbReference type="PROSITE" id="PS51257">
    <property type="entry name" value="PROKAR_LIPOPROTEIN"/>
    <property type="match status" value="1"/>
</dbReference>